<gene>
    <name evidence="3" type="ORF">MBJ925_LOCUS29885</name>
    <name evidence="4" type="ORF">SMN809_LOCUS35649</name>
</gene>
<dbReference type="EMBL" id="CAJOBI010085570">
    <property type="protein sequence ID" value="CAF4517295.1"/>
    <property type="molecule type" value="Genomic_DNA"/>
</dbReference>
<keyword evidence="1" id="KW-1133">Transmembrane helix</keyword>
<dbReference type="Pfam" id="PF12762">
    <property type="entry name" value="DDE_Tnp_IS1595"/>
    <property type="match status" value="1"/>
</dbReference>
<dbReference type="InterPro" id="IPR024445">
    <property type="entry name" value="Tnp_ISXO2-like"/>
</dbReference>
<keyword evidence="1" id="KW-0812">Transmembrane</keyword>
<proteinExistence type="predicted"/>
<evidence type="ECO:0000313" key="3">
    <source>
        <dbReference type="EMBL" id="CAF2143230.1"/>
    </source>
</evidence>
<name>A0A816X6V7_9BILA</name>
<dbReference type="Proteomes" id="UP000676336">
    <property type="component" value="Unassembled WGS sequence"/>
</dbReference>
<dbReference type="EMBL" id="CAJNRE010016065">
    <property type="protein sequence ID" value="CAF2143230.1"/>
    <property type="molecule type" value="Genomic_DNA"/>
</dbReference>
<dbReference type="Proteomes" id="UP000663824">
    <property type="component" value="Unassembled WGS sequence"/>
</dbReference>
<dbReference type="PANTHER" id="PTHR47163">
    <property type="entry name" value="DDE_TNP_IS1595 DOMAIN-CONTAINING PROTEIN"/>
    <property type="match status" value="1"/>
</dbReference>
<evidence type="ECO:0000256" key="1">
    <source>
        <dbReference type="SAM" id="Phobius"/>
    </source>
</evidence>
<accession>A0A816X6V7</accession>
<dbReference type="InterPro" id="IPR053164">
    <property type="entry name" value="IS1016-like_transposase"/>
</dbReference>
<protein>
    <recommendedName>
        <fullName evidence="2">ISXO2-like transposase domain-containing protein</fullName>
    </recommendedName>
</protein>
<evidence type="ECO:0000313" key="5">
    <source>
        <dbReference type="Proteomes" id="UP000663824"/>
    </source>
</evidence>
<evidence type="ECO:0000259" key="2">
    <source>
        <dbReference type="SMART" id="SM01126"/>
    </source>
</evidence>
<feature type="domain" description="ISXO2-like transposase" evidence="2">
    <location>
        <begin position="146"/>
        <end position="293"/>
    </location>
</feature>
<dbReference type="PANTHER" id="PTHR47163:SF2">
    <property type="entry name" value="SI:DKEY-17M8.2"/>
    <property type="match status" value="1"/>
</dbReference>
<dbReference type="SMART" id="SM01126">
    <property type="entry name" value="DDE_Tnp_IS1595"/>
    <property type="match status" value="1"/>
</dbReference>
<keyword evidence="1" id="KW-0472">Membrane</keyword>
<organism evidence="3 5">
    <name type="scientific">Rotaria magnacalcarata</name>
    <dbReference type="NCBI Taxonomy" id="392030"/>
    <lineage>
        <taxon>Eukaryota</taxon>
        <taxon>Metazoa</taxon>
        <taxon>Spiralia</taxon>
        <taxon>Gnathifera</taxon>
        <taxon>Rotifera</taxon>
        <taxon>Eurotatoria</taxon>
        <taxon>Bdelloidea</taxon>
        <taxon>Philodinida</taxon>
        <taxon>Philodinidae</taxon>
        <taxon>Rotaria</taxon>
    </lineage>
</organism>
<comment type="caution">
    <text evidence="3">The sequence shown here is derived from an EMBL/GenBank/DDBJ whole genome shotgun (WGS) entry which is preliminary data.</text>
</comment>
<sequence length="313" mass="35430">MAAAEPNEISLLVAVNGIASSTSSETESQSSIIPVTPPNASNNNTMQVITQELKALNKKLDTWNTRMIATNDLMVIMNDKLTSTQRVMLGFMVVSSAAIIIVALKKIKILYCYSAIGIHQGDATIVDWKNFKRDLCVEYFIQHPTIIGGIGHIVEIDESAWTKRKYHRGRQIDNQWVFGGIDRDTRECFAGLVDRRDAATLIPIIYGFVMPGTTIYSDQWAAYNALSHPNNAPHRYGHQTVNHSVNFVDSTTLVHTQNIENMWMVAKIKKKNQMGQHRTLLGSHLLEFMWRRRFGNRPFANSIRLIQEQYPIV</sequence>
<dbReference type="AlphaFoldDB" id="A0A816X6V7"/>
<reference evidence="3" key="1">
    <citation type="submission" date="2021-02" db="EMBL/GenBank/DDBJ databases">
        <authorList>
            <person name="Nowell W R."/>
        </authorList>
    </citation>
    <scope>NUCLEOTIDE SEQUENCE</scope>
</reference>
<evidence type="ECO:0000313" key="4">
    <source>
        <dbReference type="EMBL" id="CAF4517295.1"/>
    </source>
</evidence>
<feature type="transmembrane region" description="Helical" evidence="1">
    <location>
        <begin position="87"/>
        <end position="104"/>
    </location>
</feature>